<evidence type="ECO:0000313" key="3">
    <source>
        <dbReference type="Proteomes" id="UP000770661"/>
    </source>
</evidence>
<comment type="caution">
    <text evidence="2">The sequence shown here is derived from an EMBL/GenBank/DDBJ whole genome shotgun (WGS) entry which is preliminary data.</text>
</comment>
<gene>
    <name evidence="2" type="ORF">GWK47_001612</name>
</gene>
<dbReference type="EMBL" id="JACEEZ010020616">
    <property type="protein sequence ID" value="KAG0714339.1"/>
    <property type="molecule type" value="Genomic_DNA"/>
</dbReference>
<keyword evidence="3" id="KW-1185">Reference proteome</keyword>
<reference evidence="2" key="1">
    <citation type="submission" date="2020-07" db="EMBL/GenBank/DDBJ databases">
        <title>The High-quality genome of the commercially important snow crab, Chionoecetes opilio.</title>
        <authorList>
            <person name="Jeong J.-H."/>
            <person name="Ryu S."/>
        </authorList>
    </citation>
    <scope>NUCLEOTIDE SEQUENCE</scope>
    <source>
        <strain evidence="2">MADBK_172401_WGS</strain>
        <tissue evidence="2">Digestive gland</tissue>
    </source>
</reference>
<feature type="region of interest" description="Disordered" evidence="1">
    <location>
        <begin position="131"/>
        <end position="156"/>
    </location>
</feature>
<dbReference type="AlphaFoldDB" id="A0A8J4XX45"/>
<accession>A0A8J4XX45</accession>
<evidence type="ECO:0000313" key="2">
    <source>
        <dbReference type="EMBL" id="KAG0714339.1"/>
    </source>
</evidence>
<organism evidence="2 3">
    <name type="scientific">Chionoecetes opilio</name>
    <name type="common">Atlantic snow crab</name>
    <name type="synonym">Cancer opilio</name>
    <dbReference type="NCBI Taxonomy" id="41210"/>
    <lineage>
        <taxon>Eukaryota</taxon>
        <taxon>Metazoa</taxon>
        <taxon>Ecdysozoa</taxon>
        <taxon>Arthropoda</taxon>
        <taxon>Crustacea</taxon>
        <taxon>Multicrustacea</taxon>
        <taxon>Malacostraca</taxon>
        <taxon>Eumalacostraca</taxon>
        <taxon>Eucarida</taxon>
        <taxon>Decapoda</taxon>
        <taxon>Pleocyemata</taxon>
        <taxon>Brachyura</taxon>
        <taxon>Eubrachyura</taxon>
        <taxon>Majoidea</taxon>
        <taxon>Majidae</taxon>
        <taxon>Chionoecetes</taxon>
    </lineage>
</organism>
<feature type="compositionally biased region" description="Low complexity" evidence="1">
    <location>
        <begin position="134"/>
        <end position="143"/>
    </location>
</feature>
<protein>
    <submittedName>
        <fullName evidence="2">Uncharacterized protein</fullName>
    </submittedName>
</protein>
<name>A0A8J4XX45_CHIOP</name>
<feature type="compositionally biased region" description="Polar residues" evidence="1">
    <location>
        <begin position="206"/>
        <end position="216"/>
    </location>
</feature>
<proteinExistence type="predicted"/>
<sequence>MSWEAGILTIARTSGLVWIHSSKLLFCMWKTTGTRLASACSAPQSPKVGLTQSCLGAQTEYNCSQVADLRLARGITAPVLYVEEAALTSTPSDAVSSNPPPAAEEEEDLLELQPSELVTILQKLRVELSKKTKSSASTKVSPKISSIASSARPNIIDKEGHHHVTSSQETQAWWISSNPQPLHYTTSALPPGPNPPGPDQSSPNPTSLDVTGSDQPGPSPPGFEATGPHQTVCSTWPRPAWPQPAWSCSAWPRPATSQPVEPQSLDPDSDS</sequence>
<feature type="region of interest" description="Disordered" evidence="1">
    <location>
        <begin position="181"/>
        <end position="271"/>
    </location>
</feature>
<evidence type="ECO:0000256" key="1">
    <source>
        <dbReference type="SAM" id="MobiDB-lite"/>
    </source>
</evidence>
<dbReference type="Proteomes" id="UP000770661">
    <property type="component" value="Unassembled WGS sequence"/>
</dbReference>